<dbReference type="AlphaFoldDB" id="A0AAU7DZ28"/>
<organism evidence="2">
    <name type="scientific">Jonesiaceae bacterium BS-20</name>
    <dbReference type="NCBI Taxonomy" id="3120821"/>
    <lineage>
        <taxon>Bacteria</taxon>
        <taxon>Bacillati</taxon>
        <taxon>Actinomycetota</taxon>
        <taxon>Actinomycetes</taxon>
        <taxon>Micrococcales</taxon>
        <taxon>Jonesiaceae</taxon>
    </lineage>
</organism>
<reference evidence="2" key="1">
    <citation type="submission" date="2024-02" db="EMBL/GenBank/DDBJ databases">
        <title>Tomenella chthoni gen. nov. sp. nov., a member of the family Jonesiaceae isolated from bat guano.</title>
        <authorList>
            <person name="Miller S.L."/>
            <person name="King J."/>
            <person name="Sankaranarayanan K."/>
            <person name="Lawson P.A."/>
        </authorList>
    </citation>
    <scope>NUCLEOTIDE SEQUENCE</scope>
    <source>
        <strain evidence="2">BS-20</strain>
    </source>
</reference>
<keyword evidence="1" id="KW-0175">Coiled coil</keyword>
<name>A0AAU7DZ28_9MICO</name>
<feature type="coiled-coil region" evidence="1">
    <location>
        <begin position="55"/>
        <end position="86"/>
    </location>
</feature>
<evidence type="ECO:0000256" key="1">
    <source>
        <dbReference type="SAM" id="Coils"/>
    </source>
</evidence>
<proteinExistence type="predicted"/>
<evidence type="ECO:0000313" key="2">
    <source>
        <dbReference type="EMBL" id="XBH22964.1"/>
    </source>
</evidence>
<protein>
    <submittedName>
        <fullName evidence="2">Uncharacterized protein</fullName>
    </submittedName>
</protein>
<gene>
    <name evidence="2" type="ORF">V5R04_07065</name>
</gene>
<accession>A0AAU7DZ28</accession>
<sequence length="881" mass="98778">MSTDLERTLEQAHAATVVAAQATQQHTQFQLAGAAEADQVKTALATGLSTLATARQQALEQHARAVEAVQAKKRELDATLAQLTQDLAPVEAQIKILQEGIWTVNLYLGRDETIVQLAEGAPAEAAEPICVRQQVLAMDEESLLRVEDGGMDVRDIDAFDAWVVSGPANLNQLIPEQRGVVAIMARRSQRDYGDPWLSASLAEANTQTWWLIRNGANVYRMLTDLKVGKRLVPARDEFTAMFVDHRTGERLVPGTPAWLRAEEAAGAQERHYMRIALVLQGLLDRTAVFHPLPAGGVNLLSPQAYDDGLIRLIADDENILTDGRQPYRQWHRQLMTHLDVGTRVIVSTHSSAFNDARDGRFGTHARLHPERASYPQNNAIHTIARVDQWGQFVFLYENTSKDIWDHATFSYRAPKTRASCVLEGTDEFVIPLDYATVEDMEYYLTSRANREHYESMVPALRTAIAVKKAEAETEEPFRAYLASQLDVPHGRELIDTLVTWWKIGNKHHRALVGDGPSEVKAARAILSFAARILALQDADQQVLAQIRADHRDALLIARKTDGTFMVLEAQERKYTHNSLAGVYTTRTQYTKTGKVKDTVQWWLPVAHVVSKWLPVHESAQWLTWPRTQTHHGVLTDHEIDRLASDLVADYSHQAAVMDVRYTEDFWAHDSSHRFTVRLWDQVPFEATEGLLSVPDPGTGQSFVSVRWERDKEGVAQLHADRRESDRDYGPNGGLLVWTPPPSVLQAFDVRQQEHRDWKAKCKSLGEEVNAIIARVSQAWVAAQRDVVRARFLEDYAEETLWADHSKSFRPVELHPRWDECAPLKNALIIMLESGADVTGLTVGDLLAVPGLTFDDLERKLTAAQLELLLNVTVEGAANAQP</sequence>
<dbReference type="EMBL" id="CP146203">
    <property type="protein sequence ID" value="XBH22964.1"/>
    <property type="molecule type" value="Genomic_DNA"/>
</dbReference>